<accession>A0A9N9S5Q1</accession>
<dbReference type="OrthoDB" id="79514at2759"/>
<dbReference type="InterPro" id="IPR039177">
    <property type="entry name" value="SMG9"/>
</dbReference>
<sequence length="336" mass="39096">MSKQPTILKKADSSRQQKQKPESAQPKILTKSTPKENVQVPAPVTVQQHQIRKEPELQVEVMPMKSRQRFMYPHFNIDQKIFEYLDNENSDFLVVAAIGVKNVGKSTLMNIIADQEYVRINPDATYEAFVDEHETFSTRKEQIYDGSTVDMFITTDRIFVLDTSPLANNVQRRDMIVAESDDLKMLIMLFQICHLIIVVHNGFPDLSLLRLINSADSMIPSDVKHRPNFVFVGNNLQPGTKLHQIDPKIHAGCNLMIPNLHSQSNSFYHDIPQVIQDYQEQVFMLKRYSMMEDDEEIFTEKKWSQRVLQVMESIKSDYFLRKYDGLRDKYHQPVET</sequence>
<dbReference type="AlphaFoldDB" id="A0A9N9S5Q1"/>
<dbReference type="Proteomes" id="UP001153620">
    <property type="component" value="Chromosome 4"/>
</dbReference>
<proteinExistence type="inferred from homology"/>
<dbReference type="PANTHER" id="PTHR14270:SF0">
    <property type="entry name" value="NONSENSE-MEDIATED MRNA DECAY FACTOR SMG9"/>
    <property type="match status" value="1"/>
</dbReference>
<keyword evidence="5" id="KW-1185">Reference proteome</keyword>
<dbReference type="GO" id="GO:0000184">
    <property type="term" value="P:nuclear-transcribed mRNA catabolic process, nonsense-mediated decay"/>
    <property type="evidence" value="ECO:0007669"/>
    <property type="project" value="UniProtKB-KW"/>
</dbReference>
<reference evidence="4" key="1">
    <citation type="submission" date="2022-01" db="EMBL/GenBank/DDBJ databases">
        <authorList>
            <person name="King R."/>
        </authorList>
    </citation>
    <scope>NUCLEOTIDE SEQUENCE</scope>
</reference>
<feature type="region of interest" description="Disordered" evidence="3">
    <location>
        <begin position="1"/>
        <end position="37"/>
    </location>
</feature>
<evidence type="ECO:0008006" key="6">
    <source>
        <dbReference type="Google" id="ProtNLM"/>
    </source>
</evidence>
<dbReference type="EMBL" id="OU895880">
    <property type="protein sequence ID" value="CAG9811384.1"/>
    <property type="molecule type" value="Genomic_DNA"/>
</dbReference>
<protein>
    <recommendedName>
        <fullName evidence="6">G domain-containing protein</fullName>
    </recommendedName>
</protein>
<evidence type="ECO:0000256" key="2">
    <source>
        <dbReference type="ARBA" id="ARBA00023161"/>
    </source>
</evidence>
<evidence type="ECO:0000256" key="1">
    <source>
        <dbReference type="ARBA" id="ARBA00007712"/>
    </source>
</evidence>
<organism evidence="4 5">
    <name type="scientific">Chironomus riparius</name>
    <dbReference type="NCBI Taxonomy" id="315576"/>
    <lineage>
        <taxon>Eukaryota</taxon>
        <taxon>Metazoa</taxon>
        <taxon>Ecdysozoa</taxon>
        <taxon>Arthropoda</taxon>
        <taxon>Hexapoda</taxon>
        <taxon>Insecta</taxon>
        <taxon>Pterygota</taxon>
        <taxon>Neoptera</taxon>
        <taxon>Endopterygota</taxon>
        <taxon>Diptera</taxon>
        <taxon>Nematocera</taxon>
        <taxon>Chironomoidea</taxon>
        <taxon>Chironomidae</taxon>
        <taxon>Chironominae</taxon>
        <taxon>Chironomus</taxon>
    </lineage>
</organism>
<keyword evidence="2" id="KW-0866">Nonsense-mediated mRNA decay</keyword>
<feature type="compositionally biased region" description="Basic and acidic residues" evidence="3">
    <location>
        <begin position="9"/>
        <end position="21"/>
    </location>
</feature>
<dbReference type="CDD" id="cd00882">
    <property type="entry name" value="Ras_like_GTPase"/>
    <property type="match status" value="1"/>
</dbReference>
<gene>
    <name evidence="4" type="ORF">CHIRRI_LOCUS14193</name>
</gene>
<evidence type="ECO:0000256" key="3">
    <source>
        <dbReference type="SAM" id="MobiDB-lite"/>
    </source>
</evidence>
<dbReference type="SUPFAM" id="SSF52540">
    <property type="entry name" value="P-loop containing nucleoside triphosphate hydrolases"/>
    <property type="match status" value="1"/>
</dbReference>
<evidence type="ECO:0000313" key="4">
    <source>
        <dbReference type="EMBL" id="CAG9811384.1"/>
    </source>
</evidence>
<reference evidence="4" key="2">
    <citation type="submission" date="2022-10" db="EMBL/GenBank/DDBJ databases">
        <authorList>
            <consortium name="ENA_rothamsted_submissions"/>
            <consortium name="culmorum"/>
            <person name="King R."/>
        </authorList>
    </citation>
    <scope>NUCLEOTIDE SEQUENCE</scope>
</reference>
<dbReference type="PANTHER" id="PTHR14270">
    <property type="entry name" value="NONSENSE-MEDIATED MRNA DECAY FACTOR SMG9"/>
    <property type="match status" value="1"/>
</dbReference>
<name>A0A9N9S5Q1_9DIPT</name>
<evidence type="ECO:0000313" key="5">
    <source>
        <dbReference type="Proteomes" id="UP001153620"/>
    </source>
</evidence>
<comment type="similarity">
    <text evidence="1">Belongs to the SMG9 family.</text>
</comment>
<dbReference type="InterPro" id="IPR027417">
    <property type="entry name" value="P-loop_NTPase"/>
</dbReference>
<dbReference type="Gene3D" id="3.40.50.300">
    <property type="entry name" value="P-loop containing nucleotide triphosphate hydrolases"/>
    <property type="match status" value="1"/>
</dbReference>